<keyword evidence="2" id="KW-1185">Reference proteome</keyword>
<gene>
    <name evidence="1" type="ORF">WISP_20344</name>
</gene>
<proteinExistence type="predicted"/>
<evidence type="ECO:0000313" key="1">
    <source>
        <dbReference type="EMBL" id="KAJ7425824.1"/>
    </source>
</evidence>
<organism evidence="1 2">
    <name type="scientific">Willisornis vidua</name>
    <name type="common">Xingu scale-backed antbird</name>
    <dbReference type="NCBI Taxonomy" id="1566151"/>
    <lineage>
        <taxon>Eukaryota</taxon>
        <taxon>Metazoa</taxon>
        <taxon>Chordata</taxon>
        <taxon>Craniata</taxon>
        <taxon>Vertebrata</taxon>
        <taxon>Euteleostomi</taxon>
        <taxon>Archelosauria</taxon>
        <taxon>Archosauria</taxon>
        <taxon>Dinosauria</taxon>
        <taxon>Saurischia</taxon>
        <taxon>Theropoda</taxon>
        <taxon>Coelurosauria</taxon>
        <taxon>Aves</taxon>
        <taxon>Neognathae</taxon>
        <taxon>Neoaves</taxon>
        <taxon>Telluraves</taxon>
        <taxon>Australaves</taxon>
        <taxon>Passeriformes</taxon>
        <taxon>Thamnophilidae</taxon>
        <taxon>Willisornis</taxon>
    </lineage>
</organism>
<reference evidence="1" key="1">
    <citation type="submission" date="2019-10" db="EMBL/GenBank/DDBJ databases">
        <authorList>
            <person name="Soares A.E.R."/>
            <person name="Aleixo A."/>
            <person name="Schneider P."/>
            <person name="Miyaki C.Y."/>
            <person name="Schneider M.P."/>
            <person name="Mello C."/>
            <person name="Vasconcelos A.T.R."/>
        </authorList>
    </citation>
    <scope>NUCLEOTIDE SEQUENCE</scope>
    <source>
        <tissue evidence="1">Muscle</tissue>
    </source>
</reference>
<dbReference type="EMBL" id="WHWB01032380">
    <property type="protein sequence ID" value="KAJ7425824.1"/>
    <property type="molecule type" value="Genomic_DNA"/>
</dbReference>
<dbReference type="Proteomes" id="UP001145742">
    <property type="component" value="Unassembled WGS sequence"/>
</dbReference>
<sequence length="154" mass="16981">MREPAVKILQDLHGVAVTQVQDSALHLIEPHTTGLSSLIQPIQIPLQGTLVLQQINTPTQPCVIFKLTQGTLDPLVHDEDIKQDWTQNWGTPLVIGCQLDLSPFITTVWAGPSACNNAYHKPALKCDSRSVTPNEAVVFAENKNQPKMQQETAR</sequence>
<accession>A0ABQ9DTJ4</accession>
<comment type="caution">
    <text evidence="1">The sequence shown here is derived from an EMBL/GenBank/DDBJ whole genome shotgun (WGS) entry which is preliminary data.</text>
</comment>
<name>A0ABQ9DTJ4_9PASS</name>
<evidence type="ECO:0000313" key="2">
    <source>
        <dbReference type="Proteomes" id="UP001145742"/>
    </source>
</evidence>
<protein>
    <submittedName>
        <fullName evidence="1">Uncharacterized protein</fullName>
    </submittedName>
</protein>